<organism evidence="1 2">
    <name type="scientific">Amycolatopsis saalfeldensis</name>
    <dbReference type="NCBI Taxonomy" id="394193"/>
    <lineage>
        <taxon>Bacteria</taxon>
        <taxon>Bacillati</taxon>
        <taxon>Actinomycetota</taxon>
        <taxon>Actinomycetes</taxon>
        <taxon>Pseudonocardiales</taxon>
        <taxon>Pseudonocardiaceae</taxon>
        <taxon>Amycolatopsis</taxon>
    </lineage>
</organism>
<name>A0A1H8VHD6_9PSEU</name>
<dbReference type="PANTHER" id="PTHR48050">
    <property type="entry name" value="STEROL 3-BETA-GLUCOSYLTRANSFERASE"/>
    <property type="match status" value="1"/>
</dbReference>
<proteinExistence type="predicted"/>
<dbReference type="AlphaFoldDB" id="A0A1H8VHD6"/>
<keyword evidence="2" id="KW-1185">Reference proteome</keyword>
<dbReference type="STRING" id="394193.SAMN04489732_10443"/>
<dbReference type="GO" id="GO:0008194">
    <property type="term" value="F:UDP-glycosyltransferase activity"/>
    <property type="evidence" value="ECO:0007669"/>
    <property type="project" value="InterPro"/>
</dbReference>
<keyword evidence="1" id="KW-0808">Transferase</keyword>
<dbReference type="EMBL" id="FOEF01000004">
    <property type="protein sequence ID" value="SEP14627.1"/>
    <property type="molecule type" value="Genomic_DNA"/>
</dbReference>
<dbReference type="Gene3D" id="3.40.50.2000">
    <property type="entry name" value="Glycogen Phosphorylase B"/>
    <property type="match status" value="3"/>
</dbReference>
<dbReference type="SUPFAM" id="SSF53756">
    <property type="entry name" value="UDP-Glycosyltransferase/glycogen phosphorylase"/>
    <property type="match status" value="1"/>
</dbReference>
<evidence type="ECO:0000313" key="1">
    <source>
        <dbReference type="EMBL" id="SEP14627.1"/>
    </source>
</evidence>
<dbReference type="InterPro" id="IPR050426">
    <property type="entry name" value="Glycosyltransferase_28"/>
</dbReference>
<evidence type="ECO:0000313" key="2">
    <source>
        <dbReference type="Proteomes" id="UP000198582"/>
    </source>
</evidence>
<dbReference type="Pfam" id="PF00201">
    <property type="entry name" value="UDPGT"/>
    <property type="match status" value="1"/>
</dbReference>
<sequence>MRCKRSRLAVLSGGAVPGIVGWMGILLVPYPARGHIGPFLKVGAELVRHRAAVRMVVPPRYRDAVRAAGVVPVVAGSDAGAYVPPGWAPADLAGRRRARVRRRRTAAEVRAACDREIAEEPPELAVVDPHARWLRGLPFGGEPAWLWTTSPGSTAGRGPLLVNGLPEFHRGHGRWRGRIRFAGPLHGGLRLPAPGFPYERLTGHRVLVVSFGTVFARRGEELRMIAESFRGSDWTVVLATGPTPVASLGRLPGNVLALPSIPQQELLRRADVLVTHGGMNSVLEAGAAGVPMLIAPRSREQRRTAATLIALGAGVRPVCRSSLRRQAESLVLDPRLAAGVDRLRSLIRASPSAAEAAEQVLELAAAR</sequence>
<dbReference type="GO" id="GO:0017000">
    <property type="term" value="P:antibiotic biosynthetic process"/>
    <property type="evidence" value="ECO:0007669"/>
    <property type="project" value="UniProtKB-ARBA"/>
</dbReference>
<accession>A0A1H8VHD6</accession>
<protein>
    <submittedName>
        <fullName evidence="1">Glycosyltransferase, MGT family</fullName>
    </submittedName>
</protein>
<dbReference type="PANTHER" id="PTHR48050:SF13">
    <property type="entry name" value="STEROL 3-BETA-GLUCOSYLTRANSFERASE UGT80A2"/>
    <property type="match status" value="1"/>
</dbReference>
<reference evidence="1 2" key="1">
    <citation type="submission" date="2016-10" db="EMBL/GenBank/DDBJ databases">
        <authorList>
            <person name="de Groot N.N."/>
        </authorList>
    </citation>
    <scope>NUCLEOTIDE SEQUENCE [LARGE SCALE GENOMIC DNA]</scope>
    <source>
        <strain evidence="1 2">DSM 44993</strain>
    </source>
</reference>
<dbReference type="CDD" id="cd03784">
    <property type="entry name" value="GT1_Gtf-like"/>
    <property type="match status" value="1"/>
</dbReference>
<gene>
    <name evidence="1" type="ORF">SAMN04489732_10443</name>
</gene>
<dbReference type="InterPro" id="IPR002213">
    <property type="entry name" value="UDP_glucos_trans"/>
</dbReference>
<dbReference type="Proteomes" id="UP000198582">
    <property type="component" value="Unassembled WGS sequence"/>
</dbReference>